<protein>
    <submittedName>
        <fullName evidence="2">RibD domain-containing protein</fullName>
    </submittedName>
</protein>
<dbReference type="InterPro" id="IPR002734">
    <property type="entry name" value="RibDG_C"/>
</dbReference>
<dbReference type="GO" id="GO:0008703">
    <property type="term" value="F:5-amino-6-(5-phosphoribosylamino)uracil reductase activity"/>
    <property type="evidence" value="ECO:0007669"/>
    <property type="project" value="InterPro"/>
</dbReference>
<name>A0A561BE21_9BURK</name>
<comment type="caution">
    <text evidence="2">The sequence shown here is derived from an EMBL/GenBank/DDBJ whole genome shotgun (WGS) entry which is preliminary data.</text>
</comment>
<dbReference type="Pfam" id="PF01872">
    <property type="entry name" value="RibD_C"/>
    <property type="match status" value="1"/>
</dbReference>
<dbReference type="GO" id="GO:0009231">
    <property type="term" value="P:riboflavin biosynthetic process"/>
    <property type="evidence" value="ECO:0007669"/>
    <property type="project" value="InterPro"/>
</dbReference>
<dbReference type="Proteomes" id="UP000319722">
    <property type="component" value="Unassembled WGS sequence"/>
</dbReference>
<evidence type="ECO:0000313" key="3">
    <source>
        <dbReference type="Proteomes" id="UP000319722"/>
    </source>
</evidence>
<dbReference type="InterPro" id="IPR024072">
    <property type="entry name" value="DHFR-like_dom_sf"/>
</dbReference>
<dbReference type="Gene3D" id="3.40.430.10">
    <property type="entry name" value="Dihydrofolate Reductase, subunit A"/>
    <property type="match status" value="1"/>
</dbReference>
<proteinExistence type="predicted"/>
<dbReference type="AlphaFoldDB" id="A0A561BE21"/>
<dbReference type="SUPFAM" id="SSF53597">
    <property type="entry name" value="Dihydrofolate reductase-like"/>
    <property type="match status" value="1"/>
</dbReference>
<dbReference type="OrthoDB" id="2313602at2"/>
<sequence>MKSTTPAGGALAAQQYLKANLVDEMQLHLVPTLLGGGERLFDGVEALHALAMVKAVVAPDVIHLQFARK</sequence>
<evidence type="ECO:0000259" key="1">
    <source>
        <dbReference type="Pfam" id="PF01872"/>
    </source>
</evidence>
<evidence type="ECO:0000313" key="2">
    <source>
        <dbReference type="EMBL" id="TWD77113.1"/>
    </source>
</evidence>
<feature type="domain" description="Bacterial bifunctional deaminase-reductase C-terminal" evidence="1">
    <location>
        <begin position="8"/>
        <end position="55"/>
    </location>
</feature>
<gene>
    <name evidence="2" type="ORF">FB547_11075</name>
</gene>
<dbReference type="EMBL" id="VIVL01000010">
    <property type="protein sequence ID" value="TWD77113.1"/>
    <property type="molecule type" value="Genomic_DNA"/>
</dbReference>
<reference evidence="2 3" key="1">
    <citation type="submission" date="2019-06" db="EMBL/GenBank/DDBJ databases">
        <title>Sorghum-associated microbial communities from plants grown in Nebraska, USA.</title>
        <authorList>
            <person name="Schachtman D."/>
        </authorList>
    </citation>
    <scope>NUCLEOTIDE SEQUENCE [LARGE SCALE GENOMIC DNA]</scope>
    <source>
        <strain evidence="2 3">T529</strain>
    </source>
</reference>
<dbReference type="RefSeq" id="WP_145746338.1">
    <property type="nucleotide sequence ID" value="NZ_VIVL01000010.1"/>
</dbReference>
<accession>A0A561BE21</accession>
<organism evidence="2 3">
    <name type="scientific">Variovorax beijingensis</name>
    <dbReference type="NCBI Taxonomy" id="2496117"/>
    <lineage>
        <taxon>Bacteria</taxon>
        <taxon>Pseudomonadati</taxon>
        <taxon>Pseudomonadota</taxon>
        <taxon>Betaproteobacteria</taxon>
        <taxon>Burkholderiales</taxon>
        <taxon>Comamonadaceae</taxon>
        <taxon>Variovorax</taxon>
    </lineage>
</organism>